<evidence type="ECO:0000313" key="8">
    <source>
        <dbReference type="Proteomes" id="UP000261166"/>
    </source>
</evidence>
<keyword evidence="2" id="KW-0238">DNA-binding</keyword>
<reference evidence="5 8" key="1">
    <citation type="submission" date="2018-08" db="EMBL/GenBank/DDBJ databases">
        <title>A genome reference for cultivated species of the human gut microbiota.</title>
        <authorList>
            <person name="Zou Y."/>
            <person name="Xue W."/>
            <person name="Luo G."/>
        </authorList>
    </citation>
    <scope>NUCLEOTIDE SEQUENCE [LARGE SCALE GENOMIC DNA]</scope>
    <source>
        <strain evidence="6 8">AF26-4BH</strain>
        <strain evidence="5">TF05-5AC</strain>
    </source>
</reference>
<dbReference type="Pfam" id="PF12833">
    <property type="entry name" value="HTH_18"/>
    <property type="match status" value="1"/>
</dbReference>
<organism evidence="5 7">
    <name type="scientific">Eisenbergiella massiliensis</name>
    <dbReference type="NCBI Taxonomy" id="1720294"/>
    <lineage>
        <taxon>Bacteria</taxon>
        <taxon>Bacillati</taxon>
        <taxon>Bacillota</taxon>
        <taxon>Clostridia</taxon>
        <taxon>Lachnospirales</taxon>
        <taxon>Lachnospiraceae</taxon>
        <taxon>Eisenbergiella</taxon>
    </lineage>
</organism>
<evidence type="ECO:0000313" key="6">
    <source>
        <dbReference type="EMBL" id="RGE71891.1"/>
    </source>
</evidence>
<dbReference type="PANTHER" id="PTHR43280">
    <property type="entry name" value="ARAC-FAMILY TRANSCRIPTIONAL REGULATOR"/>
    <property type="match status" value="1"/>
</dbReference>
<dbReference type="InterPro" id="IPR009057">
    <property type="entry name" value="Homeodomain-like_sf"/>
</dbReference>
<keyword evidence="7" id="KW-1185">Reference proteome</keyword>
<evidence type="ECO:0000256" key="2">
    <source>
        <dbReference type="ARBA" id="ARBA00023125"/>
    </source>
</evidence>
<dbReference type="InterPro" id="IPR003313">
    <property type="entry name" value="AraC-bd"/>
</dbReference>
<dbReference type="Pfam" id="PF02311">
    <property type="entry name" value="AraC_binding"/>
    <property type="match status" value="1"/>
</dbReference>
<dbReference type="RefSeq" id="WP_102287813.1">
    <property type="nucleotide sequence ID" value="NZ_CAMAZV010000008.1"/>
</dbReference>
<evidence type="ECO:0000256" key="1">
    <source>
        <dbReference type="ARBA" id="ARBA00023015"/>
    </source>
</evidence>
<dbReference type="Proteomes" id="UP000261166">
    <property type="component" value="Unassembled WGS sequence"/>
</dbReference>
<sequence>MRLSEGLGEEEQLYKSLYARCPEVWEEPVEDWAGLVRRCHKAGINDIPNEAPSMMGSVLTEDDFFTENFKEVVCFNNLRYCPPFLHKLEFIKIIYVWSGSVTVYLDNVKYELLSGNFCIITPGIRHTVFSRHDEDVIINILMRISSFANAFSGILMEQNILADFFWKILYTKHSNRVLMFGCNNDPKLDRWVERMFDESARQQAASNLLMKSYAMIFLGIVMREHLPQLQLKEELTDEVYVLPAIIQAIRQNLKSITLEELTRQFGMSESELKRYIVRESGYTYRYLLRDLRLRRAVELLRNTNLSMERIMEETGYSNMNNFYRSFKEHFGQTPLEFRKNGEEILI</sequence>
<dbReference type="Proteomes" id="UP000260812">
    <property type="component" value="Unassembled WGS sequence"/>
</dbReference>
<keyword evidence="3" id="KW-0804">Transcription</keyword>
<dbReference type="Gene3D" id="2.60.120.10">
    <property type="entry name" value="Jelly Rolls"/>
    <property type="match status" value="1"/>
</dbReference>
<accession>A0A3E3I913</accession>
<evidence type="ECO:0000313" key="5">
    <source>
        <dbReference type="EMBL" id="RGE63554.1"/>
    </source>
</evidence>
<gene>
    <name evidence="6" type="ORF">DWY69_10445</name>
    <name evidence="5" type="ORF">DXC51_06290</name>
</gene>
<evidence type="ECO:0000256" key="3">
    <source>
        <dbReference type="ARBA" id="ARBA00023163"/>
    </source>
</evidence>
<feature type="domain" description="HTH araC/xylS-type" evidence="4">
    <location>
        <begin position="243"/>
        <end position="340"/>
    </location>
</feature>
<dbReference type="GO" id="GO:0003700">
    <property type="term" value="F:DNA-binding transcription factor activity"/>
    <property type="evidence" value="ECO:0007669"/>
    <property type="project" value="InterPro"/>
</dbReference>
<dbReference type="Gene3D" id="1.10.10.60">
    <property type="entry name" value="Homeodomain-like"/>
    <property type="match status" value="1"/>
</dbReference>
<dbReference type="SUPFAM" id="SSF51215">
    <property type="entry name" value="Regulatory protein AraC"/>
    <property type="match status" value="1"/>
</dbReference>
<dbReference type="EMBL" id="QVLV01000003">
    <property type="protein sequence ID" value="RGE63554.1"/>
    <property type="molecule type" value="Genomic_DNA"/>
</dbReference>
<dbReference type="EMBL" id="QVLU01000008">
    <property type="protein sequence ID" value="RGE71891.1"/>
    <property type="molecule type" value="Genomic_DNA"/>
</dbReference>
<comment type="caution">
    <text evidence="5">The sequence shown here is derived from an EMBL/GenBank/DDBJ whole genome shotgun (WGS) entry which is preliminary data.</text>
</comment>
<keyword evidence="1" id="KW-0805">Transcription regulation</keyword>
<dbReference type="GeneID" id="86051705"/>
<dbReference type="InterPro" id="IPR018060">
    <property type="entry name" value="HTH_AraC"/>
</dbReference>
<dbReference type="GO" id="GO:0043565">
    <property type="term" value="F:sequence-specific DNA binding"/>
    <property type="evidence" value="ECO:0007669"/>
    <property type="project" value="InterPro"/>
</dbReference>
<dbReference type="PANTHER" id="PTHR43280:SF2">
    <property type="entry name" value="HTH-TYPE TRANSCRIPTIONAL REGULATOR EXSA"/>
    <property type="match status" value="1"/>
</dbReference>
<proteinExistence type="predicted"/>
<evidence type="ECO:0000313" key="7">
    <source>
        <dbReference type="Proteomes" id="UP000260812"/>
    </source>
</evidence>
<evidence type="ECO:0000259" key="4">
    <source>
        <dbReference type="PROSITE" id="PS01124"/>
    </source>
</evidence>
<protein>
    <submittedName>
        <fullName evidence="5">AraC family transcriptional regulator</fullName>
    </submittedName>
</protein>
<dbReference type="InterPro" id="IPR014710">
    <property type="entry name" value="RmlC-like_jellyroll"/>
</dbReference>
<dbReference type="SUPFAM" id="SSF46689">
    <property type="entry name" value="Homeodomain-like"/>
    <property type="match status" value="1"/>
</dbReference>
<dbReference type="SMART" id="SM00342">
    <property type="entry name" value="HTH_ARAC"/>
    <property type="match status" value="1"/>
</dbReference>
<dbReference type="PROSITE" id="PS01124">
    <property type="entry name" value="HTH_ARAC_FAMILY_2"/>
    <property type="match status" value="1"/>
</dbReference>
<name>A0A3E3I913_9FIRM</name>
<dbReference type="InterPro" id="IPR037923">
    <property type="entry name" value="HTH-like"/>
</dbReference>
<dbReference type="OrthoDB" id="2562023at2"/>
<dbReference type="AlphaFoldDB" id="A0A3E3I913"/>